<dbReference type="Pfam" id="PF07310">
    <property type="entry name" value="PAS_5"/>
    <property type="match status" value="1"/>
</dbReference>
<organism evidence="1 2">
    <name type="scientific">Ferrovibrio terrae</name>
    <dbReference type="NCBI Taxonomy" id="2594003"/>
    <lineage>
        <taxon>Bacteria</taxon>
        <taxon>Pseudomonadati</taxon>
        <taxon>Pseudomonadota</taxon>
        <taxon>Alphaproteobacteria</taxon>
        <taxon>Rhodospirillales</taxon>
        <taxon>Rhodospirillaceae</taxon>
        <taxon>Ferrovibrio</taxon>
    </lineage>
</organism>
<dbReference type="EMBL" id="CP041636">
    <property type="protein sequence ID" value="QDO98524.1"/>
    <property type="molecule type" value="Genomic_DNA"/>
</dbReference>
<keyword evidence="2" id="KW-1185">Reference proteome</keyword>
<proteinExistence type="predicted"/>
<name>A0A516H419_9PROT</name>
<dbReference type="Proteomes" id="UP000317496">
    <property type="component" value="Chromosome"/>
</dbReference>
<evidence type="ECO:0000313" key="2">
    <source>
        <dbReference type="Proteomes" id="UP000317496"/>
    </source>
</evidence>
<gene>
    <name evidence="1" type="ORF">FNB15_15085</name>
</gene>
<dbReference type="OrthoDB" id="7354362at2"/>
<sequence length="172" mass="19964">MLQQTGGDAVNRQIVESRFRLDPELRFQRPELRLLAALWDEKRAGRIAPDRADFSPFVLRPYLPRVLIYEIVQEPGRRRFRIRLYGTLISQYSGRDSTGKFVDEIMTEQAYADFDRGLSWAADNARPLRAAGTYYFVDRSFVQFESVTLPLTIGRSSSIEQLLNITYYNDEA</sequence>
<evidence type="ECO:0000313" key="1">
    <source>
        <dbReference type="EMBL" id="QDO98524.1"/>
    </source>
</evidence>
<protein>
    <submittedName>
        <fullName evidence="1">PAS domain-containing protein</fullName>
    </submittedName>
</protein>
<dbReference type="AlphaFoldDB" id="A0A516H419"/>
<dbReference type="InterPro" id="IPR009922">
    <property type="entry name" value="DUF1457"/>
</dbReference>
<dbReference type="KEGG" id="fer:FNB15_15085"/>
<reference evidence="1 2" key="1">
    <citation type="submission" date="2019-07" db="EMBL/GenBank/DDBJ databases">
        <title>Genome sequencing for Ferrovibrio sp. K5.</title>
        <authorList>
            <person name="Park S.-J."/>
        </authorList>
    </citation>
    <scope>NUCLEOTIDE SEQUENCE [LARGE SCALE GENOMIC DNA]</scope>
    <source>
        <strain evidence="1 2">K5</strain>
    </source>
</reference>
<accession>A0A516H419</accession>